<dbReference type="Proteomes" id="UP000037069">
    <property type="component" value="Unassembled WGS sequence"/>
</dbReference>
<feature type="region of interest" description="Disordered" evidence="1">
    <location>
        <begin position="19"/>
        <end position="40"/>
    </location>
</feature>
<evidence type="ECO:0000313" key="2">
    <source>
        <dbReference type="EMBL" id="KNC25723.1"/>
    </source>
</evidence>
<sequence length="107" mass="12478">MQDYCLAHFAAYYKFSKSRPSRNRRHQEEEYDCNKNNDFNEDNSDGNEIYIKLRDGVDDDNLEENRAVTQLLGDEFRALAVPELDANINVIHINDDYINTDESKDGV</sequence>
<name>A0A0L0C0A6_LUCCU</name>
<comment type="caution">
    <text evidence="2">The sequence shown here is derived from an EMBL/GenBank/DDBJ whole genome shotgun (WGS) entry which is preliminary data.</text>
</comment>
<accession>A0A0L0C0A6</accession>
<dbReference type="AlphaFoldDB" id="A0A0L0C0A6"/>
<feature type="compositionally biased region" description="Basic and acidic residues" evidence="1">
    <location>
        <begin position="26"/>
        <end position="35"/>
    </location>
</feature>
<proteinExistence type="predicted"/>
<reference evidence="2 3" key="1">
    <citation type="journal article" date="2015" name="Nat. Commun.">
        <title>Lucilia cuprina genome unlocks parasitic fly biology to underpin future interventions.</title>
        <authorList>
            <person name="Anstead C.A."/>
            <person name="Korhonen P.K."/>
            <person name="Young N.D."/>
            <person name="Hall R.S."/>
            <person name="Jex A.R."/>
            <person name="Murali S.C."/>
            <person name="Hughes D.S."/>
            <person name="Lee S.F."/>
            <person name="Perry T."/>
            <person name="Stroehlein A.J."/>
            <person name="Ansell B.R."/>
            <person name="Breugelmans B."/>
            <person name="Hofmann A."/>
            <person name="Qu J."/>
            <person name="Dugan S."/>
            <person name="Lee S.L."/>
            <person name="Chao H."/>
            <person name="Dinh H."/>
            <person name="Han Y."/>
            <person name="Doddapaneni H.V."/>
            <person name="Worley K.C."/>
            <person name="Muzny D.M."/>
            <person name="Ioannidis P."/>
            <person name="Waterhouse R.M."/>
            <person name="Zdobnov E.M."/>
            <person name="James P.J."/>
            <person name="Bagnall N.H."/>
            <person name="Kotze A.C."/>
            <person name="Gibbs R.A."/>
            <person name="Richards S."/>
            <person name="Batterham P."/>
            <person name="Gasser R.B."/>
        </authorList>
    </citation>
    <scope>NUCLEOTIDE SEQUENCE [LARGE SCALE GENOMIC DNA]</scope>
    <source>
        <strain evidence="2 3">LS</strain>
        <tissue evidence="2">Full body</tissue>
    </source>
</reference>
<protein>
    <submittedName>
        <fullName evidence="2">Uncharacterized protein</fullName>
    </submittedName>
</protein>
<evidence type="ECO:0000256" key="1">
    <source>
        <dbReference type="SAM" id="MobiDB-lite"/>
    </source>
</evidence>
<dbReference type="EMBL" id="JRES01001076">
    <property type="protein sequence ID" value="KNC25723.1"/>
    <property type="molecule type" value="Genomic_DNA"/>
</dbReference>
<evidence type="ECO:0000313" key="3">
    <source>
        <dbReference type="Proteomes" id="UP000037069"/>
    </source>
</evidence>
<gene>
    <name evidence="2" type="ORF">FF38_01478</name>
</gene>
<keyword evidence="3" id="KW-1185">Reference proteome</keyword>
<organism evidence="2 3">
    <name type="scientific">Lucilia cuprina</name>
    <name type="common">Green bottle fly</name>
    <name type="synonym">Australian sheep blowfly</name>
    <dbReference type="NCBI Taxonomy" id="7375"/>
    <lineage>
        <taxon>Eukaryota</taxon>
        <taxon>Metazoa</taxon>
        <taxon>Ecdysozoa</taxon>
        <taxon>Arthropoda</taxon>
        <taxon>Hexapoda</taxon>
        <taxon>Insecta</taxon>
        <taxon>Pterygota</taxon>
        <taxon>Neoptera</taxon>
        <taxon>Endopterygota</taxon>
        <taxon>Diptera</taxon>
        <taxon>Brachycera</taxon>
        <taxon>Muscomorpha</taxon>
        <taxon>Oestroidea</taxon>
        <taxon>Calliphoridae</taxon>
        <taxon>Luciliinae</taxon>
        <taxon>Lucilia</taxon>
    </lineage>
</organism>